<dbReference type="Proteomes" id="UP000032233">
    <property type="component" value="Unassembled WGS sequence"/>
</dbReference>
<keyword evidence="6" id="KW-0812">Transmembrane</keyword>
<dbReference type="PROSITE" id="PS50111">
    <property type="entry name" value="CHEMOTAXIS_TRANSDUC_2"/>
    <property type="match status" value="1"/>
</dbReference>
<name>A0A0D2JAV2_9BACT</name>
<feature type="compositionally biased region" description="Low complexity" evidence="5">
    <location>
        <begin position="484"/>
        <end position="504"/>
    </location>
</feature>
<comment type="caution">
    <text evidence="9">The sequence shown here is derived from an EMBL/GenBank/DDBJ whole genome shotgun (WGS) entry which is preliminary data.</text>
</comment>
<dbReference type="EMBL" id="AZAC01000003">
    <property type="protein sequence ID" value="KIX15264.1"/>
    <property type="molecule type" value="Genomic_DNA"/>
</dbReference>
<dbReference type="InterPro" id="IPR032255">
    <property type="entry name" value="HBM"/>
</dbReference>
<dbReference type="GO" id="GO:0007165">
    <property type="term" value="P:signal transduction"/>
    <property type="evidence" value="ECO:0007669"/>
    <property type="project" value="UniProtKB-KW"/>
</dbReference>
<dbReference type="RefSeq" id="WP_052514793.1">
    <property type="nucleotide sequence ID" value="NZ_AZAC01000003.1"/>
</dbReference>
<organism evidence="9 10">
    <name type="scientific">Dethiosulfatarculus sandiegensis</name>
    <dbReference type="NCBI Taxonomy" id="1429043"/>
    <lineage>
        <taxon>Bacteria</taxon>
        <taxon>Pseudomonadati</taxon>
        <taxon>Thermodesulfobacteriota</taxon>
        <taxon>Desulfarculia</taxon>
        <taxon>Desulfarculales</taxon>
        <taxon>Desulfarculaceae</taxon>
        <taxon>Dethiosulfatarculus</taxon>
    </lineage>
</organism>
<dbReference type="PROSITE" id="PS51257">
    <property type="entry name" value="PROKAR_LIPOPROTEIN"/>
    <property type="match status" value="1"/>
</dbReference>
<gene>
    <name evidence="9" type="ORF">X474_03435</name>
</gene>
<keyword evidence="3" id="KW-0807">Transducer</keyword>
<proteinExistence type="inferred from homology"/>
<evidence type="ECO:0000256" key="6">
    <source>
        <dbReference type="SAM" id="Phobius"/>
    </source>
</evidence>
<protein>
    <submittedName>
        <fullName evidence="9">Methyl-accepting chemotaxis protein</fullName>
    </submittedName>
</protein>
<dbReference type="Gene3D" id="1.10.287.950">
    <property type="entry name" value="Methyl-accepting chemotaxis protein"/>
    <property type="match status" value="1"/>
</dbReference>
<feature type="domain" description="Methyl-accepting transducer" evidence="7">
    <location>
        <begin position="461"/>
        <end position="690"/>
    </location>
</feature>
<dbReference type="SMART" id="SM01358">
    <property type="entry name" value="HBM"/>
    <property type="match status" value="2"/>
</dbReference>
<dbReference type="SUPFAM" id="SSF58104">
    <property type="entry name" value="Methyl-accepting chemotaxis protein (MCP) signaling domain"/>
    <property type="match status" value="1"/>
</dbReference>
<dbReference type="Pfam" id="PF00015">
    <property type="entry name" value="MCPsignal"/>
    <property type="match status" value="1"/>
</dbReference>
<evidence type="ECO:0000256" key="2">
    <source>
        <dbReference type="ARBA" id="ARBA00029447"/>
    </source>
</evidence>
<dbReference type="PANTHER" id="PTHR43531:SF14">
    <property type="entry name" value="METHYL-ACCEPTING CHEMOTAXIS PROTEIN I-RELATED"/>
    <property type="match status" value="1"/>
</dbReference>
<dbReference type="PROSITE" id="PS51753">
    <property type="entry name" value="HBM"/>
    <property type="match status" value="1"/>
</dbReference>
<evidence type="ECO:0000259" key="8">
    <source>
        <dbReference type="PROSITE" id="PS51753"/>
    </source>
</evidence>
<accession>A0A0D2JAV2</accession>
<comment type="similarity">
    <text evidence="2">Belongs to the methyl-accepting chemotaxis (MCP) protein family.</text>
</comment>
<feature type="region of interest" description="Disordered" evidence="5">
    <location>
        <begin position="477"/>
        <end position="518"/>
    </location>
</feature>
<feature type="transmembrane region" description="Helical" evidence="6">
    <location>
        <begin position="12"/>
        <end position="30"/>
    </location>
</feature>
<feature type="domain" description="HBM" evidence="8">
    <location>
        <begin position="38"/>
        <end position="287"/>
    </location>
</feature>
<keyword evidence="1" id="KW-0488">Methylation</keyword>
<keyword evidence="6" id="KW-0472">Membrane</keyword>
<dbReference type="AlphaFoldDB" id="A0A0D2JAV2"/>
<feature type="coiled-coil region" evidence="4">
    <location>
        <begin position="269"/>
        <end position="307"/>
    </location>
</feature>
<evidence type="ECO:0000256" key="5">
    <source>
        <dbReference type="SAM" id="MobiDB-lite"/>
    </source>
</evidence>
<evidence type="ECO:0000313" key="10">
    <source>
        <dbReference type="Proteomes" id="UP000032233"/>
    </source>
</evidence>
<evidence type="ECO:0000259" key="7">
    <source>
        <dbReference type="PROSITE" id="PS50111"/>
    </source>
</evidence>
<dbReference type="InterPro" id="IPR051310">
    <property type="entry name" value="MCP_chemotaxis"/>
</dbReference>
<dbReference type="InParanoid" id="A0A0D2JAV2"/>
<dbReference type="PANTHER" id="PTHR43531">
    <property type="entry name" value="PROTEIN ICFG"/>
    <property type="match status" value="1"/>
</dbReference>
<reference evidence="9 10" key="1">
    <citation type="submission" date="2013-11" db="EMBL/GenBank/DDBJ databases">
        <title>Metagenomic analysis of a methanogenic consortium involved in long chain n-alkane degradation.</title>
        <authorList>
            <person name="Davidova I.A."/>
            <person name="Callaghan A.V."/>
            <person name="Wawrik B."/>
            <person name="Pruitt S."/>
            <person name="Marks C."/>
            <person name="Duncan K.E."/>
            <person name="Suflita J.M."/>
        </authorList>
    </citation>
    <scope>NUCLEOTIDE SEQUENCE [LARGE SCALE GENOMIC DNA]</scope>
    <source>
        <strain evidence="9 10">SPR</strain>
    </source>
</reference>
<dbReference type="GO" id="GO:0006935">
    <property type="term" value="P:chemotaxis"/>
    <property type="evidence" value="ECO:0007669"/>
    <property type="project" value="TreeGrafter"/>
</dbReference>
<feature type="transmembrane region" description="Helical" evidence="6">
    <location>
        <begin position="423"/>
        <end position="443"/>
    </location>
</feature>
<sequence length="757" mass="82778">MFKKLKLSSKMYGGFMAVLVLACVAVYFGFNGLTAVNSRVGKTDDVNSLVKNILTARQQEKNYIIRTDQASITGVKKSISDLKQQAALTKEEFSQKINKDQMDEVTSQGNSYLKSFEDYVKLDAEQKKLMTQMRKAGQTALAQCEDIGKDQKAQLNQTRSQAEETVNDKITKADDANRLIKILLEAKSVRITQMYDPSEKNLNKWHELNEKIFTLTKDLKSRFKYKLNIEQADAVLKTYQDYESNALAFLTSRDITHREAMLKSAVQTVKAMEAIRTDQKNQLAKVREKAELEVKDKLQKADDANRMIKWFLEARKDEKEFIISGGKAEWQQKNEEKVKAIITLAADLKGRFHNKDNKDKSDKLIAAVKNYSAAFAEYSKTNTQQAKAGQAMLVAARKAQKVCAAAWTDQKAKMVNQMEASQWSMGVAAALAVFIGLFLSVFITRSVTGPLNKVIGGLSAGSSQVAAASGQVTNASQSLAEGASEQAASLEETSSSLEEMSSMTKQNADNAEQADGMMKEAADVVTKAGISMTELKSAMESIDKASDQTAKIIKTIDEIAFQTNLLALNAAVEAARAGEAGAGFAVVADEVRSLAMRAAEAAKNTQALIEENLKNIKQGAALVKGTDEAFKQVQDQSAKVAELVGEISAASKEQAQGIDQINRAAGEMDEVTQQNAANAEESAAAAEELSAQAESMQEFVHDLTSLVGKDKTKTRPLDIKSGVLKKITTAGKRPIKKTEALPMPDDSAQFNDDFKDF</sequence>
<evidence type="ECO:0000256" key="4">
    <source>
        <dbReference type="SAM" id="Coils"/>
    </source>
</evidence>
<keyword evidence="4" id="KW-0175">Coiled coil</keyword>
<dbReference type="GO" id="GO:0004888">
    <property type="term" value="F:transmembrane signaling receptor activity"/>
    <property type="evidence" value="ECO:0007669"/>
    <property type="project" value="TreeGrafter"/>
</dbReference>
<keyword evidence="6" id="KW-1133">Transmembrane helix</keyword>
<keyword evidence="10" id="KW-1185">Reference proteome</keyword>
<dbReference type="SMART" id="SM00283">
    <property type="entry name" value="MA"/>
    <property type="match status" value="1"/>
</dbReference>
<dbReference type="STRING" id="1429043.X474_03435"/>
<feature type="region of interest" description="Disordered" evidence="5">
    <location>
        <begin position="731"/>
        <end position="757"/>
    </location>
</feature>
<evidence type="ECO:0000256" key="1">
    <source>
        <dbReference type="ARBA" id="ARBA00022481"/>
    </source>
</evidence>
<evidence type="ECO:0000256" key="3">
    <source>
        <dbReference type="PROSITE-ProRule" id="PRU00284"/>
    </source>
</evidence>
<dbReference type="InterPro" id="IPR004089">
    <property type="entry name" value="MCPsignal_dom"/>
</dbReference>
<evidence type="ECO:0000313" key="9">
    <source>
        <dbReference type="EMBL" id="KIX15264.1"/>
    </source>
</evidence>
<dbReference type="GO" id="GO:0005886">
    <property type="term" value="C:plasma membrane"/>
    <property type="evidence" value="ECO:0007669"/>
    <property type="project" value="TreeGrafter"/>
</dbReference>